<dbReference type="AlphaFoldDB" id="A0A0A9CIC1"/>
<reference evidence="1" key="2">
    <citation type="journal article" date="2015" name="Data Brief">
        <title>Shoot transcriptome of the giant reed, Arundo donax.</title>
        <authorList>
            <person name="Barrero R.A."/>
            <person name="Guerrero F.D."/>
            <person name="Moolhuijzen P."/>
            <person name="Goolsby J.A."/>
            <person name="Tidwell J."/>
            <person name="Bellgard S.E."/>
            <person name="Bellgard M.I."/>
        </authorList>
    </citation>
    <scope>NUCLEOTIDE SEQUENCE</scope>
    <source>
        <tissue evidence="1">Shoot tissue taken approximately 20 cm above the soil surface</tissue>
    </source>
</reference>
<sequence>MKKCCSGLCSSHVYSMLTTCLVNCPREFTSFSARKVKWSPSPLTALLPPPNLSAAGPTFE</sequence>
<proteinExistence type="predicted"/>
<accession>A0A0A9CIC1</accession>
<dbReference type="EMBL" id="GBRH01224800">
    <property type="protein sequence ID" value="JAD73095.1"/>
    <property type="molecule type" value="Transcribed_RNA"/>
</dbReference>
<name>A0A0A9CIC1_ARUDO</name>
<protein>
    <submittedName>
        <fullName evidence="1">Uncharacterized protein</fullName>
    </submittedName>
</protein>
<organism evidence="1">
    <name type="scientific">Arundo donax</name>
    <name type="common">Giant reed</name>
    <name type="synonym">Donax arundinaceus</name>
    <dbReference type="NCBI Taxonomy" id="35708"/>
    <lineage>
        <taxon>Eukaryota</taxon>
        <taxon>Viridiplantae</taxon>
        <taxon>Streptophyta</taxon>
        <taxon>Embryophyta</taxon>
        <taxon>Tracheophyta</taxon>
        <taxon>Spermatophyta</taxon>
        <taxon>Magnoliopsida</taxon>
        <taxon>Liliopsida</taxon>
        <taxon>Poales</taxon>
        <taxon>Poaceae</taxon>
        <taxon>PACMAD clade</taxon>
        <taxon>Arundinoideae</taxon>
        <taxon>Arundineae</taxon>
        <taxon>Arundo</taxon>
    </lineage>
</organism>
<evidence type="ECO:0000313" key="1">
    <source>
        <dbReference type="EMBL" id="JAD73095.1"/>
    </source>
</evidence>
<reference evidence="1" key="1">
    <citation type="submission" date="2014-09" db="EMBL/GenBank/DDBJ databases">
        <authorList>
            <person name="Magalhaes I.L.F."/>
            <person name="Oliveira U."/>
            <person name="Santos F.R."/>
            <person name="Vidigal T.H.D.A."/>
            <person name="Brescovit A.D."/>
            <person name="Santos A.J."/>
        </authorList>
    </citation>
    <scope>NUCLEOTIDE SEQUENCE</scope>
    <source>
        <tissue evidence="1">Shoot tissue taken approximately 20 cm above the soil surface</tissue>
    </source>
</reference>